<dbReference type="PANTHER" id="PTHR41339">
    <property type="entry name" value="LIPL48"/>
    <property type="match status" value="1"/>
</dbReference>
<dbReference type="SUPFAM" id="SSF51126">
    <property type="entry name" value="Pectin lyase-like"/>
    <property type="match status" value="2"/>
</dbReference>
<gene>
    <name evidence="2" type="ORF">RM545_09905</name>
</gene>
<dbReference type="Proteomes" id="UP001245285">
    <property type="component" value="Unassembled WGS sequence"/>
</dbReference>
<dbReference type="InterPro" id="IPR011050">
    <property type="entry name" value="Pectin_lyase_fold/virulence"/>
</dbReference>
<sequence>MKNLSSRFLLIMAIVLSLGITGCSNDDNEIELIDDEPGGGPDGITLNGSLQEDRTLDASETYSLTGVYSVESGATLTIPAGTKIVADADLDDSDETNVYIVVQKGGMIDIQGTASAPVVMSAANGQPGSWGGLIIAGNAETTAGTDATAEVGGIIYGGTDSSDNSGSINYLVLSDAGAQINVNSQFNGLSLYAVGSGTEITNVALIDGADDGIEFFGGSVSASNIYLENNQDDALDWTEGWNGSASNVYVLNNDANFSTAIEADGVNNNPTIENFTAVSTVGGTALQFKAQSGATITGLSLSGYDTAVDIPEAGRTDLSGIKLNGATADLEMDYTEEATVAASDFDWVSNRGQVSVIPSTISSDFSLDANTQYVINNRVSVEEGATFTIPAGTRIVARSGAAEEGEETAEPTEIYIVIQQGAMIDIQGTEENPVVMSSTSGKAGSWGGLVIAGNAETTAGTDATAEVGGIIYGGNDPEDNSGSISYLILSDAGAQINVDSQYNGLSLYAVGSETTIENIAVLNGADDGIEFFGGSVSASNLYLENNQDDAVDWTEGWNGGVSNVYVSSTDANFSTAIEADGVNNNPTIENFTAVSTVGGTALQFKALSGATITGLSLSGYDTNIDIAEDERTDLSGIQIEGADADTETAYDAESTVDPGIFDWMEGNL</sequence>
<dbReference type="PROSITE" id="PS51257">
    <property type="entry name" value="PROKAR_LIPOPROTEIN"/>
    <property type="match status" value="1"/>
</dbReference>
<dbReference type="EMBL" id="JAVRHO010000012">
    <property type="protein sequence ID" value="MDT0647005.1"/>
    <property type="molecule type" value="Genomic_DNA"/>
</dbReference>
<proteinExistence type="predicted"/>
<protein>
    <recommendedName>
        <fullName evidence="4">Lipoprotein</fullName>
    </recommendedName>
</protein>
<feature type="signal peptide" evidence="1">
    <location>
        <begin position="1"/>
        <end position="25"/>
    </location>
</feature>
<keyword evidence="3" id="KW-1185">Reference proteome</keyword>
<feature type="chain" id="PRO_5045174850" description="Lipoprotein" evidence="1">
    <location>
        <begin position="26"/>
        <end position="668"/>
    </location>
</feature>
<name>A0ABU3CM16_9FLAO</name>
<evidence type="ECO:0008006" key="4">
    <source>
        <dbReference type="Google" id="ProtNLM"/>
    </source>
</evidence>
<dbReference type="RefSeq" id="WP_311495165.1">
    <property type="nucleotide sequence ID" value="NZ_JAVRHO010000012.1"/>
</dbReference>
<dbReference type="PANTHER" id="PTHR41339:SF1">
    <property type="entry name" value="SECRETED PROTEIN"/>
    <property type="match status" value="1"/>
</dbReference>
<evidence type="ECO:0000313" key="3">
    <source>
        <dbReference type="Proteomes" id="UP001245285"/>
    </source>
</evidence>
<reference evidence="2 3" key="1">
    <citation type="submission" date="2023-09" db="EMBL/GenBank/DDBJ databases">
        <authorList>
            <person name="Rey-Velasco X."/>
        </authorList>
    </citation>
    <scope>NUCLEOTIDE SEQUENCE [LARGE SCALE GENOMIC DNA]</scope>
    <source>
        <strain evidence="2 3">F260</strain>
    </source>
</reference>
<evidence type="ECO:0000256" key="1">
    <source>
        <dbReference type="SAM" id="SignalP"/>
    </source>
</evidence>
<comment type="caution">
    <text evidence="2">The sequence shown here is derived from an EMBL/GenBank/DDBJ whole genome shotgun (WGS) entry which is preliminary data.</text>
</comment>
<organism evidence="2 3">
    <name type="scientific">Autumnicola lenta</name>
    <dbReference type="NCBI Taxonomy" id="3075593"/>
    <lineage>
        <taxon>Bacteria</taxon>
        <taxon>Pseudomonadati</taxon>
        <taxon>Bacteroidota</taxon>
        <taxon>Flavobacteriia</taxon>
        <taxon>Flavobacteriales</taxon>
        <taxon>Flavobacteriaceae</taxon>
        <taxon>Autumnicola</taxon>
    </lineage>
</organism>
<accession>A0ABU3CM16</accession>
<evidence type="ECO:0000313" key="2">
    <source>
        <dbReference type="EMBL" id="MDT0647005.1"/>
    </source>
</evidence>
<keyword evidence="1" id="KW-0732">Signal</keyword>